<dbReference type="Pfam" id="PF04481">
    <property type="entry name" value="DUF561"/>
    <property type="match status" value="1"/>
</dbReference>
<dbReference type="SUPFAM" id="SSF54631">
    <property type="entry name" value="CBS-domain pair"/>
    <property type="match status" value="1"/>
</dbReference>
<dbReference type="InterPro" id="IPR046342">
    <property type="entry name" value="CBS_dom_sf"/>
</dbReference>
<dbReference type="GO" id="GO:0030026">
    <property type="term" value="P:intracellular manganese ion homeostasis"/>
    <property type="evidence" value="ECO:0007669"/>
    <property type="project" value="TreeGrafter"/>
</dbReference>
<feature type="region of interest" description="Disordered" evidence="4">
    <location>
        <begin position="900"/>
        <end position="923"/>
    </location>
</feature>
<feature type="transmembrane region" description="Helical" evidence="5">
    <location>
        <begin position="192"/>
        <end position="215"/>
    </location>
</feature>
<dbReference type="PROSITE" id="PS51846">
    <property type="entry name" value="CNNM"/>
    <property type="match status" value="1"/>
</dbReference>
<organism evidence="8 9">
    <name type="scientific">Nannochloropsis salina CCMP1776</name>
    <dbReference type="NCBI Taxonomy" id="1027361"/>
    <lineage>
        <taxon>Eukaryota</taxon>
        <taxon>Sar</taxon>
        <taxon>Stramenopiles</taxon>
        <taxon>Ochrophyta</taxon>
        <taxon>Eustigmatophyceae</taxon>
        <taxon>Eustigmatales</taxon>
        <taxon>Monodopsidaceae</taxon>
        <taxon>Microchloropsis</taxon>
        <taxon>Microchloropsis salina</taxon>
    </lineage>
</organism>
<feature type="region of interest" description="Disordered" evidence="4">
    <location>
        <begin position="675"/>
        <end position="695"/>
    </location>
</feature>
<feature type="domain" description="CNNM transmembrane" evidence="7">
    <location>
        <begin position="184"/>
        <end position="365"/>
    </location>
</feature>
<evidence type="ECO:0000313" key="8">
    <source>
        <dbReference type="EMBL" id="TFJ83147.1"/>
    </source>
</evidence>
<feature type="compositionally biased region" description="Basic and acidic residues" evidence="4">
    <location>
        <begin position="57"/>
        <end position="67"/>
    </location>
</feature>
<feature type="region of interest" description="Disordered" evidence="4">
    <location>
        <begin position="55"/>
        <end position="74"/>
    </location>
</feature>
<feature type="compositionally biased region" description="Low complexity" evidence="4">
    <location>
        <begin position="683"/>
        <end position="692"/>
    </location>
</feature>
<feature type="transmembrane region" description="Helical" evidence="5">
    <location>
        <begin position="308"/>
        <end position="330"/>
    </location>
</feature>
<evidence type="ECO:0000256" key="2">
    <source>
        <dbReference type="ARBA" id="ARBA00023122"/>
    </source>
</evidence>
<evidence type="ECO:0000256" key="6">
    <source>
        <dbReference type="SAM" id="SignalP"/>
    </source>
</evidence>
<evidence type="ECO:0000256" key="4">
    <source>
        <dbReference type="SAM" id="MobiDB-lite"/>
    </source>
</evidence>
<feature type="transmembrane region" description="Helical" evidence="5">
    <location>
        <begin position="933"/>
        <end position="960"/>
    </location>
</feature>
<evidence type="ECO:0000313" key="9">
    <source>
        <dbReference type="Proteomes" id="UP000355283"/>
    </source>
</evidence>
<feature type="compositionally biased region" description="Gly residues" evidence="4">
    <location>
        <begin position="411"/>
        <end position="420"/>
    </location>
</feature>
<sequence>MNEANHDQPRKSEVKRLICWFLLVLALGEKCALARASPASPVLERAETQHIPPRNHLIHDQGHHQQLDEQQQQQEALQQQQQCVTLLEATFSKSFTSLFITHPIQTYDNVCFGLAKIFSTSSDAVDSSAPLSLEEAPSHRFRPPRLSLPVAVPGPPFESPGPAPSPAPPMPHTEITSGGFASFRDPDDVLNLTFSFICVLCAAIAAGLTIGLMSIDPLELEIKQRVGTAEECRQASVVLPLIQRHHYLLVTLLLYNSAANETLPLFLDRLVPSYVAVLLSVTMVLIFGEILPSALFSGPNQLKIAARMASFVWFLMLVLSPISYPLSWLLDRFFGSHNPRKRYNRAELSALIEIHQEVKRRNISIVSSGPGRSNSNGTHASAHAYMTASSATSARAGLLSLSHPTQDLGAGSQGAGGKKGGNQHRQAHAGKDALLSQDEVDIVVGVLKIASKTVQDCLVPMEKVFCLSTQAALDASMLVGSRGGGREGGIGREGAHKEAGLAMIMSSGFSRIPVYEGSDRSFLRGFLLVKRLIVLEPATRRRVGSLALRLPLVVSPLCPLIDLLNTFQEGRSHLAVVAWDPEAALENIKQGRSLKGDAAPLGIITLEDVIEEILQEEILDEHDRSREELERRRQRGAKQVGRGGEGREEGRVSTGILSASLLRKEGRDLPVLLDSHRADAPPASSSSGAFAGASGGKGAFPLSSASCIQQQVLVDLTLHSMAAGGPGGRSRGGKPRGGGEGGDGPAPPRLPSTPSISPPRRGGMTSIYTSPPFSLSSASLGVPLLSYTQSQDDSVSPDDPQAHASYHGESIVSGQATGLREPLLHQRAVSADADSGGGGRGGERGGKPEGREGESYSGGGTRARSLSGPAEVQQRRPTELQQCGGEEVVRTELQDLKLRGCHPIPEDGGLGGREEEEKVKRPRGPLNSAPIPFFRALIIMMRLITFTTFCIASTSAFNLFMATPAAGPRFHKETLRPFREGRAFKVIAGLTNFDPESVGRIARAAALGGATHVDLAADPDLVALVKKDASRVRTVVSAIDPEKFVPCVEAGVDMLELGNFDAFYGSGLRFSSLDILDLTKKTRELCPRTPLSVTIPHVLAMEEQAQLALSLAALGVDVIQTEGAPSISTMSTGIQASIEKAAPALASTYVLSRALAGRTHVMAASGMNEVTAPMALVSGARGVGVGSAITKLDSEAAMATKVREIVRALQRNKAHMQN</sequence>
<dbReference type="PANTHER" id="PTHR12064:SF97">
    <property type="entry name" value="METAL TRANSPORTER CNNM-5"/>
    <property type="match status" value="1"/>
</dbReference>
<feature type="compositionally biased region" description="Gly residues" evidence="4">
    <location>
        <begin position="724"/>
        <end position="744"/>
    </location>
</feature>
<keyword evidence="3 5" id="KW-0472">Membrane</keyword>
<feature type="region of interest" description="Disordered" evidence="4">
    <location>
        <begin position="152"/>
        <end position="177"/>
    </location>
</feature>
<feature type="chain" id="PRO_5020041157" description="CNNM transmembrane domain-containing protein" evidence="6">
    <location>
        <begin position="37"/>
        <end position="1218"/>
    </location>
</feature>
<dbReference type="EMBL" id="SDOX01000069">
    <property type="protein sequence ID" value="TFJ83147.1"/>
    <property type="molecule type" value="Genomic_DNA"/>
</dbReference>
<evidence type="ECO:0000256" key="1">
    <source>
        <dbReference type="ARBA" id="ARBA00022737"/>
    </source>
</evidence>
<keyword evidence="3 5" id="KW-1133">Transmembrane helix</keyword>
<comment type="caution">
    <text evidence="8">The sequence shown here is derived from an EMBL/GenBank/DDBJ whole genome shotgun (WGS) entry which is preliminary data.</text>
</comment>
<evidence type="ECO:0000259" key="7">
    <source>
        <dbReference type="PROSITE" id="PS51846"/>
    </source>
</evidence>
<feature type="region of interest" description="Disordered" evidence="4">
    <location>
        <begin position="408"/>
        <end position="429"/>
    </location>
</feature>
<feature type="region of interest" description="Disordered" evidence="4">
    <location>
        <begin position="829"/>
        <end position="883"/>
    </location>
</feature>
<dbReference type="AlphaFoldDB" id="A0A4D9CY62"/>
<dbReference type="Proteomes" id="UP000355283">
    <property type="component" value="Unassembled WGS sequence"/>
</dbReference>
<dbReference type="GO" id="GO:0016020">
    <property type="term" value="C:membrane"/>
    <property type="evidence" value="ECO:0007669"/>
    <property type="project" value="UniProtKB-UniRule"/>
</dbReference>
<dbReference type="InterPro" id="IPR045095">
    <property type="entry name" value="ACDP"/>
</dbReference>
<dbReference type="InterPro" id="IPR007570">
    <property type="entry name" value="Uncharacterised_Ycf23"/>
</dbReference>
<dbReference type="GO" id="GO:0010960">
    <property type="term" value="P:magnesium ion homeostasis"/>
    <property type="evidence" value="ECO:0007669"/>
    <property type="project" value="InterPro"/>
</dbReference>
<reference evidence="8 9" key="1">
    <citation type="submission" date="2019-01" db="EMBL/GenBank/DDBJ databases">
        <title>Nuclear Genome Assembly of the Microalgal Biofuel strain Nannochloropsis salina CCMP1776.</title>
        <authorList>
            <person name="Hovde B."/>
        </authorList>
    </citation>
    <scope>NUCLEOTIDE SEQUENCE [LARGE SCALE GENOMIC DNA]</scope>
    <source>
        <strain evidence="8 9">CCMP1776</strain>
    </source>
</reference>
<keyword evidence="1" id="KW-0677">Repeat</keyword>
<evidence type="ECO:0000256" key="5">
    <source>
        <dbReference type="SAM" id="Phobius"/>
    </source>
</evidence>
<feature type="region of interest" description="Disordered" evidence="4">
    <location>
        <begin position="722"/>
        <end position="770"/>
    </location>
</feature>
<proteinExistence type="predicted"/>
<dbReference type="Gene3D" id="3.10.580.10">
    <property type="entry name" value="CBS-domain"/>
    <property type="match status" value="1"/>
</dbReference>
<evidence type="ECO:0000256" key="3">
    <source>
        <dbReference type="PROSITE-ProRule" id="PRU01193"/>
    </source>
</evidence>
<dbReference type="PANTHER" id="PTHR12064">
    <property type="entry name" value="METAL TRANSPORTER CNNM"/>
    <property type="match status" value="1"/>
</dbReference>
<gene>
    <name evidence="8" type="ORF">NSK_005567</name>
</gene>
<feature type="compositionally biased region" description="Pro residues" evidence="4">
    <location>
        <begin position="152"/>
        <end position="171"/>
    </location>
</feature>
<dbReference type="SUPFAM" id="SSF51569">
    <property type="entry name" value="Aldolase"/>
    <property type="match status" value="1"/>
</dbReference>
<feature type="compositionally biased region" description="Basic and acidic residues" evidence="4">
    <location>
        <begin position="841"/>
        <end position="854"/>
    </location>
</feature>
<dbReference type="InterPro" id="IPR002550">
    <property type="entry name" value="CNNM"/>
</dbReference>
<keyword evidence="9" id="KW-1185">Reference proteome</keyword>
<keyword evidence="3 5" id="KW-0812">Transmembrane</keyword>
<protein>
    <recommendedName>
        <fullName evidence="7">CNNM transmembrane domain-containing protein</fullName>
    </recommendedName>
</protein>
<keyword evidence="2" id="KW-0129">CBS domain</keyword>
<dbReference type="Gene3D" id="3.20.20.70">
    <property type="entry name" value="Aldolase class I"/>
    <property type="match status" value="1"/>
</dbReference>
<dbReference type="Pfam" id="PF01595">
    <property type="entry name" value="CNNM"/>
    <property type="match status" value="1"/>
</dbReference>
<feature type="transmembrane region" description="Helical" evidence="5">
    <location>
        <begin position="273"/>
        <end position="296"/>
    </location>
</feature>
<dbReference type="GO" id="GO:0005737">
    <property type="term" value="C:cytoplasm"/>
    <property type="evidence" value="ECO:0007669"/>
    <property type="project" value="TreeGrafter"/>
</dbReference>
<dbReference type="OrthoDB" id="5415at2759"/>
<dbReference type="InterPro" id="IPR013785">
    <property type="entry name" value="Aldolase_TIM"/>
</dbReference>
<keyword evidence="6" id="KW-0732">Signal</keyword>
<feature type="signal peptide" evidence="6">
    <location>
        <begin position="1"/>
        <end position="36"/>
    </location>
</feature>
<accession>A0A4D9CY62</accession>
<name>A0A4D9CY62_9STRA</name>
<feature type="region of interest" description="Disordered" evidence="4">
    <location>
        <begin position="624"/>
        <end position="652"/>
    </location>
</feature>